<reference evidence="2" key="1">
    <citation type="submission" date="2017-04" db="EMBL/GenBank/DDBJ databases">
        <authorList>
            <person name="Varghese N."/>
            <person name="Submissions S."/>
        </authorList>
    </citation>
    <scope>NUCLEOTIDE SEQUENCE [LARGE SCALE GENOMIC DNA]</scope>
    <source>
        <strain evidence="2">DSM 16512</strain>
    </source>
</reference>
<accession>A0A1W1WRK1</accession>
<evidence type="ECO:0008006" key="3">
    <source>
        <dbReference type="Google" id="ProtNLM"/>
    </source>
</evidence>
<dbReference type="STRING" id="1069081.SAMN05660197_0606"/>
<dbReference type="EMBL" id="FWWZ01000001">
    <property type="protein sequence ID" value="SMC08832.1"/>
    <property type="molecule type" value="Genomic_DNA"/>
</dbReference>
<sequence>MRYKILVGLFALLLFAGCNQKIYEKKFAKASKPITCLQLQAKNPLTKLYLAQEYKFSAQCPFILRTTSHFVTTCTSAYAKALGSDFDGFLRLELYENKKLLYRNQIDFKGCLQPSTTHQLFQAMRQAMHF</sequence>
<organism evidence="1 2">
    <name type="scientific">Nitratiruptor tergarcus DSM 16512</name>
    <dbReference type="NCBI Taxonomy" id="1069081"/>
    <lineage>
        <taxon>Bacteria</taxon>
        <taxon>Pseudomonadati</taxon>
        <taxon>Campylobacterota</taxon>
        <taxon>Epsilonproteobacteria</taxon>
        <taxon>Nautiliales</taxon>
        <taxon>Nitratiruptoraceae</taxon>
        <taxon>Nitratiruptor</taxon>
    </lineage>
</organism>
<dbReference type="PROSITE" id="PS51257">
    <property type="entry name" value="PROKAR_LIPOPROTEIN"/>
    <property type="match status" value="1"/>
</dbReference>
<dbReference type="OrthoDB" id="14344at2"/>
<evidence type="ECO:0000313" key="1">
    <source>
        <dbReference type="EMBL" id="SMC08832.1"/>
    </source>
</evidence>
<protein>
    <recommendedName>
        <fullName evidence="3">Lipoprotein</fullName>
    </recommendedName>
</protein>
<keyword evidence="2" id="KW-1185">Reference proteome</keyword>
<evidence type="ECO:0000313" key="2">
    <source>
        <dbReference type="Proteomes" id="UP000192602"/>
    </source>
</evidence>
<dbReference type="AlphaFoldDB" id="A0A1W1WRK1"/>
<name>A0A1W1WRK1_9BACT</name>
<gene>
    <name evidence="1" type="ORF">SAMN05660197_0606</name>
</gene>
<dbReference type="Proteomes" id="UP000192602">
    <property type="component" value="Unassembled WGS sequence"/>
</dbReference>
<proteinExistence type="predicted"/>
<dbReference type="RefSeq" id="WP_084275092.1">
    <property type="nucleotide sequence ID" value="NZ_AP026671.1"/>
</dbReference>